<evidence type="ECO:0008006" key="3">
    <source>
        <dbReference type="Google" id="ProtNLM"/>
    </source>
</evidence>
<dbReference type="AlphaFoldDB" id="A0A1N7FWH3"/>
<evidence type="ECO:0000313" key="2">
    <source>
        <dbReference type="Proteomes" id="UP000186218"/>
    </source>
</evidence>
<dbReference type="RefSeq" id="WP_200799417.1">
    <property type="nucleotide sequence ID" value="NZ_FTNT01000006.1"/>
</dbReference>
<organism evidence="1 2">
    <name type="scientific">Williamsia sterculiae</name>
    <dbReference type="NCBI Taxonomy" id="1344003"/>
    <lineage>
        <taxon>Bacteria</taxon>
        <taxon>Bacillati</taxon>
        <taxon>Actinomycetota</taxon>
        <taxon>Actinomycetes</taxon>
        <taxon>Mycobacteriales</taxon>
        <taxon>Nocardiaceae</taxon>
        <taxon>Williamsia</taxon>
    </lineage>
</organism>
<accession>A0A1N7FWH3</accession>
<reference evidence="1 2" key="1">
    <citation type="submission" date="2017-01" db="EMBL/GenBank/DDBJ databases">
        <authorList>
            <person name="Mah S.A."/>
            <person name="Swanson W.J."/>
            <person name="Moy G.W."/>
            <person name="Vacquier V.D."/>
        </authorList>
    </citation>
    <scope>NUCLEOTIDE SEQUENCE [LARGE SCALE GENOMIC DNA]</scope>
    <source>
        <strain evidence="1 2">CPCC 203464</strain>
    </source>
</reference>
<dbReference type="Proteomes" id="UP000186218">
    <property type="component" value="Unassembled WGS sequence"/>
</dbReference>
<proteinExistence type="predicted"/>
<evidence type="ECO:0000313" key="1">
    <source>
        <dbReference type="EMBL" id="SIS04692.1"/>
    </source>
</evidence>
<name>A0A1N7FWH3_9NOCA</name>
<dbReference type="EMBL" id="FTNT01000006">
    <property type="protein sequence ID" value="SIS04692.1"/>
    <property type="molecule type" value="Genomic_DNA"/>
</dbReference>
<gene>
    <name evidence="1" type="ORF">SAMN05445060_2352</name>
</gene>
<sequence>MTDQHTGVDATVSNAAELAKAIADGAHRIAVDGTISGSPMITLPPGVSLRGGTLQFGAKGVRLTSDNTLEDLTIETVEAEVAISNDTSVEDLGTLTLRNLTTRGQILLLGEDRVRAGHVSVDNVRVLAADVRGRSDRPHGFGVDALQGAFTLWNRQPDPSSELTAQLLDISAGTADEPVRGSGVFVGGHGDWAGKADGGTVRVNELRTGEIHSDGGIPAGTPDLISGGVFVISGATVDTVTAAGPTTTYGQNDMVLDNWGVVTTWIATAPVTSHGPSGIGFVQFGDIQTLDVQAPIVTTGKGARGFNLYDGTLQTASFAGIATTGDGSVGVQISKPLGSLTVHGDVTTTGGEGLSLVKGVQVTLQAIALSVKGGGVVDTVNVGGKLATAGDNVVTMEIEGQVGELNVAGGIEATGQDSDAVHVGSRAAVPTLDHIAVTASHGAPIRVTPTA</sequence>
<protein>
    <recommendedName>
        <fullName evidence="3">Right handed beta helix region</fullName>
    </recommendedName>
</protein>
<keyword evidence="2" id="KW-1185">Reference proteome</keyword>